<dbReference type="InterPro" id="IPR029058">
    <property type="entry name" value="AB_hydrolase_fold"/>
</dbReference>
<dbReference type="EMBL" id="MAAO01000004">
    <property type="protein sequence ID" value="OUR98476.1"/>
    <property type="molecule type" value="Genomic_DNA"/>
</dbReference>
<evidence type="ECO:0000256" key="1">
    <source>
        <dbReference type="SAM" id="SignalP"/>
    </source>
</evidence>
<dbReference type="SUPFAM" id="SSF53474">
    <property type="entry name" value="alpha/beta-Hydrolases"/>
    <property type="match status" value="1"/>
</dbReference>
<reference evidence="4" key="1">
    <citation type="journal article" date="2017" name="Proc. Natl. Acad. Sci. U.S.A.">
        <title>Simulation of Deepwater Horizon oil plume reveals substrate specialization within a complex community of hydrocarbon-degraders.</title>
        <authorList>
            <person name="Hu P."/>
            <person name="Dubinsky E.A."/>
            <person name="Probst A.J."/>
            <person name="Wang J."/>
            <person name="Sieber C.M.K."/>
            <person name="Tom L.M."/>
            <person name="Gardinali P."/>
            <person name="Banfield J.F."/>
            <person name="Atlas R.M."/>
            <person name="Andersen G.L."/>
        </authorList>
    </citation>
    <scope>NUCLEOTIDE SEQUENCE [LARGE SCALE GENOMIC DNA]</scope>
</reference>
<dbReference type="PANTHER" id="PTHR12277:SF81">
    <property type="entry name" value="PROTEIN ABHD13"/>
    <property type="match status" value="1"/>
</dbReference>
<feature type="signal peptide" evidence="1">
    <location>
        <begin position="1"/>
        <end position="20"/>
    </location>
</feature>
<proteinExistence type="predicted"/>
<dbReference type="AlphaFoldDB" id="A0A1Y5FA46"/>
<feature type="domain" description="AB hydrolase-1" evidence="2">
    <location>
        <begin position="68"/>
        <end position="159"/>
    </location>
</feature>
<gene>
    <name evidence="3" type="ORF">A9Q84_03435</name>
</gene>
<dbReference type="PROSITE" id="PS51257">
    <property type="entry name" value="PROKAR_LIPOPROTEIN"/>
    <property type="match status" value="1"/>
</dbReference>
<comment type="caution">
    <text evidence="3">The sequence shown here is derived from an EMBL/GenBank/DDBJ whole genome shotgun (WGS) entry which is preliminary data.</text>
</comment>
<sequence length="276" mass="31840">MKKLLIFLFSSFFYSCSSFFYFPSADFFADPKNSNLSYEDVDFKSLDGTDLHGWFMFDKAQPKEKKGLIIFFHGNAQNLTSHWLNLGWILREGYDVFIFDYRGYGLSKGSANQQGLNKDSLAALDWAHKRAKSYPKFIVYGQSLGGVVSLRALQDFPHRADINLLVLDSTFTSYQGIAFDKLLHAGILIPFSPLAYVLVSDEYAATDFVSKIKIPTLVIHGDKDPVVPYKFGEEIFEKLTSKKKWWWSIKDGSHTDVFYPHHEKYRMRFLELLQDL</sequence>
<dbReference type="PANTHER" id="PTHR12277">
    <property type="entry name" value="ALPHA/BETA HYDROLASE DOMAIN-CONTAINING PROTEIN"/>
    <property type="match status" value="1"/>
</dbReference>
<dbReference type="Proteomes" id="UP000196531">
    <property type="component" value="Unassembled WGS sequence"/>
</dbReference>
<name>A0A1Y5FA46_9BACT</name>
<evidence type="ECO:0000313" key="3">
    <source>
        <dbReference type="EMBL" id="OUR98476.1"/>
    </source>
</evidence>
<evidence type="ECO:0000313" key="4">
    <source>
        <dbReference type="Proteomes" id="UP000196531"/>
    </source>
</evidence>
<protein>
    <recommendedName>
        <fullName evidence="2">AB hydrolase-1 domain-containing protein</fullName>
    </recommendedName>
</protein>
<accession>A0A1Y5FA46</accession>
<keyword evidence="1" id="KW-0732">Signal</keyword>
<dbReference type="Gene3D" id="3.40.50.1820">
    <property type="entry name" value="alpha/beta hydrolase"/>
    <property type="match status" value="1"/>
</dbReference>
<evidence type="ECO:0000259" key="2">
    <source>
        <dbReference type="Pfam" id="PF00561"/>
    </source>
</evidence>
<dbReference type="Pfam" id="PF00561">
    <property type="entry name" value="Abhydrolase_1"/>
    <property type="match status" value="1"/>
</dbReference>
<dbReference type="InterPro" id="IPR000073">
    <property type="entry name" value="AB_hydrolase_1"/>
</dbReference>
<feature type="chain" id="PRO_5012960936" description="AB hydrolase-1 domain-containing protein" evidence="1">
    <location>
        <begin position="21"/>
        <end position="276"/>
    </location>
</feature>
<organism evidence="3 4">
    <name type="scientific">Halobacteriovorax marinus</name>
    <dbReference type="NCBI Taxonomy" id="97084"/>
    <lineage>
        <taxon>Bacteria</taxon>
        <taxon>Pseudomonadati</taxon>
        <taxon>Bdellovibrionota</taxon>
        <taxon>Bacteriovoracia</taxon>
        <taxon>Bacteriovoracales</taxon>
        <taxon>Halobacteriovoraceae</taxon>
        <taxon>Halobacteriovorax</taxon>
    </lineage>
</organism>